<feature type="compositionally biased region" description="Polar residues" evidence="1">
    <location>
        <begin position="144"/>
        <end position="171"/>
    </location>
</feature>
<feature type="compositionally biased region" description="Basic and acidic residues" evidence="1">
    <location>
        <begin position="52"/>
        <end position="73"/>
    </location>
</feature>
<evidence type="ECO:0000259" key="2">
    <source>
        <dbReference type="Pfam" id="PF03108"/>
    </source>
</evidence>
<feature type="region of interest" description="Disordered" evidence="1">
    <location>
        <begin position="49"/>
        <end position="207"/>
    </location>
</feature>
<comment type="caution">
    <text evidence="3">The sequence shown here is derived from an EMBL/GenBank/DDBJ whole genome shotgun (WGS) entry which is preliminary data.</text>
</comment>
<gene>
    <name evidence="3" type="ORF">Ahy_B03g066238</name>
</gene>
<evidence type="ECO:0000313" key="4">
    <source>
        <dbReference type="Proteomes" id="UP000289738"/>
    </source>
</evidence>
<organism evidence="3 4">
    <name type="scientific">Arachis hypogaea</name>
    <name type="common">Peanut</name>
    <dbReference type="NCBI Taxonomy" id="3818"/>
    <lineage>
        <taxon>Eukaryota</taxon>
        <taxon>Viridiplantae</taxon>
        <taxon>Streptophyta</taxon>
        <taxon>Embryophyta</taxon>
        <taxon>Tracheophyta</taxon>
        <taxon>Spermatophyta</taxon>
        <taxon>Magnoliopsida</taxon>
        <taxon>eudicotyledons</taxon>
        <taxon>Gunneridae</taxon>
        <taxon>Pentapetalae</taxon>
        <taxon>rosids</taxon>
        <taxon>fabids</taxon>
        <taxon>Fabales</taxon>
        <taxon>Fabaceae</taxon>
        <taxon>Papilionoideae</taxon>
        <taxon>50 kb inversion clade</taxon>
        <taxon>dalbergioids sensu lato</taxon>
        <taxon>Dalbergieae</taxon>
        <taxon>Pterocarpus clade</taxon>
        <taxon>Arachis</taxon>
    </lineage>
</organism>
<feature type="domain" description="Transposase MuDR plant" evidence="2">
    <location>
        <begin position="257"/>
        <end position="315"/>
    </location>
</feature>
<proteinExistence type="predicted"/>
<dbReference type="InterPro" id="IPR004332">
    <property type="entry name" value="Transposase_MuDR"/>
</dbReference>
<dbReference type="Pfam" id="PF03108">
    <property type="entry name" value="DBD_Tnp_Mut"/>
    <property type="match status" value="1"/>
</dbReference>
<feature type="region of interest" description="Disordered" evidence="1">
    <location>
        <begin position="411"/>
        <end position="433"/>
    </location>
</feature>
<sequence length="603" mass="67668">MLVEENNMTPSKMRVKRCAKRVPTPKKSPKRRLIVVEDEDDAEIVRNVQVGMEDRKRSEAQSREDAYEAHKQAGFEVSQPPPTPVIPDKPPSTQFQPSQPPIQQDQQPTHTACSDSVPSSEPNVSTPLEPEQLTQYTLHPYGNPLSQSTPQTVPPSETNRTPQNDQSNPSEEVQGRPKVNKRRSTKRPPTDQSFIPNPDPDKPPTFYVPVDEDDFSNENPGHHCYKLEELHNIASDEDTNQTPVFPQSNADAPVNQVRLEVGMEFETLSHFRKAVRKYNNNIGRSIFFVRCDSTRSKAICYDEDCPWQIYCAKRTFLASYQVKTFVNEHTCSRDNHSYQTSMRPVPSQEYWEHLETLPILPPLYRKPIGRPTLKRDKRNDGPKEKSDPHRTTRRIGTIICKYCLQAGHNKRSCKKRKEAMGEGSSAPQALADEEDEDMLAEMYYEETLEDAEAEQEATEERNKTTPAHTPQQPHPMPRPPTAPPQPPTNNVTTRKQVRRRSVKRPPPTGQRQQPTTPPANQPATTPSTHNSQTAPHPMQGASVGTSTRFMQFMPTPGVVTPTARGRGTSDTGRGQGRGRSRIRGSSGGKNGLSSGSSNSTPIS</sequence>
<feature type="compositionally biased region" description="Polar residues" evidence="1">
    <location>
        <begin position="1"/>
        <end position="10"/>
    </location>
</feature>
<evidence type="ECO:0000313" key="3">
    <source>
        <dbReference type="EMBL" id="RYR20998.1"/>
    </source>
</evidence>
<feature type="region of interest" description="Disordered" evidence="1">
    <location>
        <begin position="365"/>
        <end position="391"/>
    </location>
</feature>
<feature type="compositionally biased region" description="Low complexity" evidence="1">
    <location>
        <begin position="591"/>
        <end position="603"/>
    </location>
</feature>
<reference evidence="3 4" key="1">
    <citation type="submission" date="2019-01" db="EMBL/GenBank/DDBJ databases">
        <title>Sequencing of cultivated peanut Arachis hypogaea provides insights into genome evolution and oil improvement.</title>
        <authorList>
            <person name="Chen X."/>
        </authorList>
    </citation>
    <scope>NUCLEOTIDE SEQUENCE [LARGE SCALE GENOMIC DNA]</scope>
    <source>
        <strain evidence="4">cv. Fuhuasheng</strain>
        <tissue evidence="3">Leaves</tissue>
    </source>
</reference>
<dbReference type="EMBL" id="SDMP01000013">
    <property type="protein sequence ID" value="RYR20998.1"/>
    <property type="molecule type" value="Genomic_DNA"/>
</dbReference>
<feature type="compositionally biased region" description="Basic and acidic residues" evidence="1">
    <location>
        <begin position="373"/>
        <end position="390"/>
    </location>
</feature>
<accession>A0A445A3L2</accession>
<evidence type="ECO:0000256" key="1">
    <source>
        <dbReference type="SAM" id="MobiDB-lite"/>
    </source>
</evidence>
<feature type="region of interest" description="Disordered" evidence="1">
    <location>
        <begin position="448"/>
        <end position="603"/>
    </location>
</feature>
<keyword evidence="4" id="KW-1185">Reference proteome</keyword>
<dbReference type="AlphaFoldDB" id="A0A445A3L2"/>
<protein>
    <recommendedName>
        <fullName evidence="2">Transposase MuDR plant domain-containing protein</fullName>
    </recommendedName>
</protein>
<dbReference type="Proteomes" id="UP000289738">
    <property type="component" value="Chromosome B03"/>
</dbReference>
<feature type="region of interest" description="Disordered" evidence="1">
    <location>
        <begin position="1"/>
        <end position="31"/>
    </location>
</feature>
<feature type="compositionally biased region" description="Pro residues" evidence="1">
    <location>
        <begin position="472"/>
        <end position="487"/>
    </location>
</feature>
<feature type="compositionally biased region" description="Basic residues" evidence="1">
    <location>
        <begin position="13"/>
        <end position="31"/>
    </location>
</feature>
<feature type="compositionally biased region" description="Pro residues" evidence="1">
    <location>
        <begin position="79"/>
        <end position="90"/>
    </location>
</feature>
<feature type="compositionally biased region" description="Polar residues" evidence="1">
    <location>
        <begin position="109"/>
        <end position="137"/>
    </location>
</feature>
<feature type="compositionally biased region" description="Low complexity" evidence="1">
    <location>
        <begin position="91"/>
        <end position="108"/>
    </location>
</feature>
<feature type="compositionally biased region" description="Acidic residues" evidence="1">
    <location>
        <begin position="448"/>
        <end position="457"/>
    </location>
</feature>
<name>A0A445A3L2_ARAHY</name>